<dbReference type="InterPro" id="IPR043128">
    <property type="entry name" value="Rev_trsase/Diguanyl_cyclase"/>
</dbReference>
<accession>A0A6I0FCW1</accession>
<dbReference type="PANTHER" id="PTHR46663">
    <property type="entry name" value="DIGUANYLATE CYCLASE DGCT-RELATED"/>
    <property type="match status" value="1"/>
</dbReference>
<dbReference type="EMBL" id="WBZC01000015">
    <property type="protein sequence ID" value="KAB3535785.1"/>
    <property type="molecule type" value="Genomic_DNA"/>
</dbReference>
<dbReference type="Gene3D" id="3.30.70.270">
    <property type="match status" value="1"/>
</dbReference>
<comment type="caution">
    <text evidence="2">The sequence shown here is derived from an EMBL/GenBank/DDBJ whole genome shotgun (WGS) entry which is preliminary data.</text>
</comment>
<dbReference type="InterPro" id="IPR029787">
    <property type="entry name" value="Nucleotide_cyclase"/>
</dbReference>
<dbReference type="PANTHER" id="PTHR46663:SF2">
    <property type="entry name" value="GGDEF DOMAIN-CONTAINING PROTEIN"/>
    <property type="match status" value="1"/>
</dbReference>
<dbReference type="SMART" id="SM00267">
    <property type="entry name" value="GGDEF"/>
    <property type="match status" value="1"/>
</dbReference>
<proteinExistence type="predicted"/>
<dbReference type="InterPro" id="IPR029016">
    <property type="entry name" value="GAF-like_dom_sf"/>
</dbReference>
<gene>
    <name evidence="2" type="ORF">F8154_05655</name>
</gene>
<dbReference type="Gene3D" id="3.30.450.40">
    <property type="match status" value="1"/>
</dbReference>
<dbReference type="InterPro" id="IPR000160">
    <property type="entry name" value="GGDEF_dom"/>
</dbReference>
<name>A0A6I0FCW1_9FIRM</name>
<dbReference type="AlphaFoldDB" id="A0A6I0FCW1"/>
<keyword evidence="3" id="KW-1185">Reference proteome</keyword>
<dbReference type="Proteomes" id="UP000432715">
    <property type="component" value="Unassembled WGS sequence"/>
</dbReference>
<dbReference type="NCBIfam" id="TIGR00254">
    <property type="entry name" value="GGDEF"/>
    <property type="match status" value="1"/>
</dbReference>
<sequence length="307" mass="35928">MEKAVEIIDGAEKGSLMILNKDNKFEYKALVGFDKEIYKFKIDMKDTFIYKLGKGHIKSSYIINNIEAFDKKVMNQIDYERVKTSNFFSTKTTISSPIIIDDVLYGIINVDSTKKSSFKKDDVIIMEYFAKQAGAVIRNHQLFEKMLYLSQYDKLTNVLNRGYFEELFHKTIKKAQRYNEKFALVIFDLDNLKTTNDTYGHQVGDKLIQSFAHVVKSKIRQSDLFARYGGDEFIAVFFEIQQYELDNKIDEIVQELAKNPLIVKDTKLYIEFSYGVALYPKDAKEMNRLTKLADDRMYQHKQRLKES</sequence>
<evidence type="ECO:0000313" key="2">
    <source>
        <dbReference type="EMBL" id="KAB3535785.1"/>
    </source>
</evidence>
<dbReference type="PROSITE" id="PS50887">
    <property type="entry name" value="GGDEF"/>
    <property type="match status" value="1"/>
</dbReference>
<dbReference type="OrthoDB" id="9805474at2"/>
<organism evidence="2 3">
    <name type="scientific">Alkaliphilus pronyensis</name>
    <dbReference type="NCBI Taxonomy" id="1482732"/>
    <lineage>
        <taxon>Bacteria</taxon>
        <taxon>Bacillati</taxon>
        <taxon>Bacillota</taxon>
        <taxon>Clostridia</taxon>
        <taxon>Peptostreptococcales</taxon>
        <taxon>Natronincolaceae</taxon>
        <taxon>Alkaliphilus</taxon>
    </lineage>
</organism>
<protein>
    <submittedName>
        <fullName evidence="2">Sensor domain-containing diguanylate cyclase</fullName>
    </submittedName>
</protein>
<evidence type="ECO:0000313" key="3">
    <source>
        <dbReference type="Proteomes" id="UP000432715"/>
    </source>
</evidence>
<dbReference type="RefSeq" id="WP_151860632.1">
    <property type="nucleotide sequence ID" value="NZ_WBZC01000015.1"/>
</dbReference>
<dbReference type="Pfam" id="PF00990">
    <property type="entry name" value="GGDEF"/>
    <property type="match status" value="1"/>
</dbReference>
<reference evidence="2 3" key="1">
    <citation type="submission" date="2019-10" db="EMBL/GenBank/DDBJ databases">
        <title>Alkaliphilus serpentinus sp. nov. and Alkaliphilus pronyensis sp. nov., two novel anaerobic alkaliphilic species isolated from the serpentinized-hosted hydrothermal field of the Prony Bay (New Caledonia).</title>
        <authorList>
            <person name="Postec A."/>
        </authorList>
    </citation>
    <scope>NUCLEOTIDE SEQUENCE [LARGE SCALE GENOMIC DNA]</scope>
    <source>
        <strain evidence="2 3">LacV</strain>
    </source>
</reference>
<evidence type="ECO:0000259" key="1">
    <source>
        <dbReference type="PROSITE" id="PS50887"/>
    </source>
</evidence>
<dbReference type="SUPFAM" id="SSF55781">
    <property type="entry name" value="GAF domain-like"/>
    <property type="match status" value="1"/>
</dbReference>
<dbReference type="CDD" id="cd01949">
    <property type="entry name" value="GGDEF"/>
    <property type="match status" value="1"/>
</dbReference>
<dbReference type="InterPro" id="IPR052163">
    <property type="entry name" value="DGC-Regulatory_Protein"/>
</dbReference>
<dbReference type="SUPFAM" id="SSF55073">
    <property type="entry name" value="Nucleotide cyclase"/>
    <property type="match status" value="1"/>
</dbReference>
<feature type="domain" description="GGDEF" evidence="1">
    <location>
        <begin position="180"/>
        <end position="307"/>
    </location>
</feature>